<dbReference type="Gene3D" id="3.70.10.10">
    <property type="match status" value="1"/>
</dbReference>
<keyword evidence="5 7" id="KW-0539">Nucleus</keyword>
<dbReference type="GO" id="GO:0006272">
    <property type="term" value="P:leading strand elongation"/>
    <property type="evidence" value="ECO:0007669"/>
    <property type="project" value="TreeGrafter"/>
</dbReference>
<dbReference type="Proteomes" id="UP001212997">
    <property type="component" value="Unassembled WGS sequence"/>
</dbReference>
<reference evidence="12" key="1">
    <citation type="submission" date="2022-07" db="EMBL/GenBank/DDBJ databases">
        <title>Genome Sequence of Physisporinus lineatus.</title>
        <authorList>
            <person name="Buettner E."/>
        </authorList>
    </citation>
    <scope>NUCLEOTIDE SEQUENCE</scope>
    <source>
        <strain evidence="12">VT162</strain>
    </source>
</reference>
<keyword evidence="3 8" id="KW-0235">DNA replication</keyword>
<evidence type="ECO:0000256" key="6">
    <source>
        <dbReference type="ARBA" id="ARBA00054163"/>
    </source>
</evidence>
<dbReference type="Pfam" id="PF00705">
    <property type="entry name" value="PCNA_N"/>
    <property type="match status" value="1"/>
</dbReference>
<evidence type="ECO:0000256" key="4">
    <source>
        <dbReference type="ARBA" id="ARBA00023125"/>
    </source>
</evidence>
<evidence type="ECO:0000256" key="3">
    <source>
        <dbReference type="ARBA" id="ARBA00022705"/>
    </source>
</evidence>
<dbReference type="AlphaFoldDB" id="A0AAD5UWX0"/>
<dbReference type="PANTHER" id="PTHR11352:SF0">
    <property type="entry name" value="PROLIFERATING CELL NUCLEAR ANTIGEN"/>
    <property type="match status" value="1"/>
</dbReference>
<dbReference type="InterPro" id="IPR046938">
    <property type="entry name" value="DNA_clamp_sf"/>
</dbReference>
<evidence type="ECO:0000256" key="9">
    <source>
        <dbReference type="SAM" id="MobiDB-lite"/>
    </source>
</evidence>
<keyword evidence="4 8" id="KW-0238">DNA-binding</keyword>
<feature type="compositionally biased region" description="Acidic residues" evidence="9">
    <location>
        <begin position="270"/>
        <end position="283"/>
    </location>
</feature>
<dbReference type="EMBL" id="JANAWD010000736">
    <property type="protein sequence ID" value="KAJ3476222.1"/>
    <property type="molecule type" value="Genomic_DNA"/>
</dbReference>
<dbReference type="NCBIfam" id="TIGR00590">
    <property type="entry name" value="pcna"/>
    <property type="match status" value="1"/>
</dbReference>
<comment type="caution">
    <text evidence="12">The sequence shown here is derived from an EMBL/GenBank/DDBJ whole genome shotgun (WGS) entry which is preliminary data.</text>
</comment>
<accession>A0AAD5UWX0</accession>
<dbReference type="Gene3D" id="3.10.150.10">
    <property type="entry name" value="DNA Polymerase III, subunit A, domain 2"/>
    <property type="match status" value="1"/>
</dbReference>
<feature type="domain" description="Proliferating cell nuclear antigen PCNA N-terminal" evidence="10">
    <location>
        <begin position="1"/>
        <end position="124"/>
    </location>
</feature>
<feature type="compositionally biased region" description="Acidic residues" evidence="9">
    <location>
        <begin position="253"/>
        <end position="262"/>
    </location>
</feature>
<dbReference type="PROSITE" id="PS00293">
    <property type="entry name" value="PCNA_2"/>
    <property type="match status" value="1"/>
</dbReference>
<gene>
    <name evidence="12" type="ORF">NLI96_g11303</name>
</gene>
<evidence type="ECO:0000259" key="10">
    <source>
        <dbReference type="Pfam" id="PF00705"/>
    </source>
</evidence>
<dbReference type="GO" id="GO:0003677">
    <property type="term" value="F:DNA binding"/>
    <property type="evidence" value="ECO:0007669"/>
    <property type="project" value="UniProtKB-KW"/>
</dbReference>
<dbReference type="InterPro" id="IPR022659">
    <property type="entry name" value="Pr_cel_nuc_antig_CS"/>
</dbReference>
<feature type="domain" description="Proliferating cell nuclear antigen PCNA C-terminal" evidence="11">
    <location>
        <begin position="127"/>
        <end position="190"/>
    </location>
</feature>
<comment type="function">
    <text evidence="6">This protein is an auxiliary protein of DNA polymerase delta and is involved in the control of eukaryotic DNA replication by increasing the polymerase's processibility during elongation of the leading strand. Involved in DNA repair.</text>
</comment>
<evidence type="ECO:0000256" key="7">
    <source>
        <dbReference type="RuleBase" id="RU000641"/>
    </source>
</evidence>
<dbReference type="SUPFAM" id="SSF55979">
    <property type="entry name" value="DNA clamp"/>
    <property type="match status" value="2"/>
</dbReference>
<dbReference type="Pfam" id="PF02747">
    <property type="entry name" value="PCNA_C"/>
    <property type="match status" value="2"/>
</dbReference>
<name>A0AAD5UWX0_9APHY</name>
<feature type="compositionally biased region" description="Basic residues" evidence="9">
    <location>
        <begin position="287"/>
        <end position="304"/>
    </location>
</feature>
<dbReference type="GO" id="GO:0006298">
    <property type="term" value="P:mismatch repair"/>
    <property type="evidence" value="ECO:0007669"/>
    <property type="project" value="TreeGrafter"/>
</dbReference>
<dbReference type="InterPro" id="IPR022649">
    <property type="entry name" value="Pr_cel_nuc_antig_C"/>
</dbReference>
<dbReference type="GO" id="GO:0070987">
    <property type="term" value="P:error-free translesion synthesis"/>
    <property type="evidence" value="ECO:0007669"/>
    <property type="project" value="UniProtKB-ARBA"/>
</dbReference>
<evidence type="ECO:0000256" key="1">
    <source>
        <dbReference type="ARBA" id="ARBA00004123"/>
    </source>
</evidence>
<dbReference type="FunFam" id="3.10.150.10:FF:000008">
    <property type="entry name" value="Proliferating cell nuclear antigen"/>
    <property type="match status" value="1"/>
</dbReference>
<dbReference type="FunFam" id="3.10.150.10:FF:000006">
    <property type="entry name" value="Proliferating cell nuclear antigen"/>
    <property type="match status" value="1"/>
</dbReference>
<feature type="compositionally biased region" description="Acidic residues" evidence="9">
    <location>
        <begin position="200"/>
        <end position="225"/>
    </location>
</feature>
<proteinExistence type="inferred from homology"/>
<dbReference type="GO" id="GO:0006273">
    <property type="term" value="P:lagging strand elongation"/>
    <property type="evidence" value="ECO:0007669"/>
    <property type="project" value="UniProtKB-ARBA"/>
</dbReference>
<sequence length="379" mass="42198">MLEAKLSEAAILKRLLDAIKELVTDANFECNEEGLNLQAMDNAHVALVAVKLDASGFKKYRCDRPMPLGVNLNSLTKVLKCAKDDDTCTLKAADDADILNLTYEARNTDRIAEYDLKLMDIDAETLGIPDTDYDARITMPSSEFARIVRDLSQLGDTVRIEVTKEGVRFFSEGEAANGNILLKQSETIGKVGGSSKKGDGEEEDDEEDEEGEEEPQDDDEDEDEEDGKKKKKTKAKAKPKKTKTKTKVKKEDGDVEMDEDEGEFKAKSDDEGEDEVEDDDDDESSSKKRKRSAAKSKAKPSKKAKKDDDDDELPDGVRIEMNQHVNLTFSLKYLVNFSKSSSLSNVVQLMMSNDVPLLVSFEFGQGFIRFYLAPKIGDD</sequence>
<feature type="compositionally biased region" description="Basic residues" evidence="9">
    <location>
        <begin position="229"/>
        <end position="248"/>
    </location>
</feature>
<evidence type="ECO:0000313" key="12">
    <source>
        <dbReference type="EMBL" id="KAJ3476222.1"/>
    </source>
</evidence>
<dbReference type="HAMAP" id="MF_00317">
    <property type="entry name" value="DNApol_clamp_arch"/>
    <property type="match status" value="1"/>
</dbReference>
<evidence type="ECO:0000256" key="5">
    <source>
        <dbReference type="ARBA" id="ARBA00023242"/>
    </source>
</evidence>
<dbReference type="PANTHER" id="PTHR11352">
    <property type="entry name" value="PROLIFERATING CELL NUCLEAR ANTIGEN"/>
    <property type="match status" value="1"/>
</dbReference>
<keyword evidence="13" id="KW-1185">Reference proteome</keyword>
<evidence type="ECO:0000259" key="11">
    <source>
        <dbReference type="Pfam" id="PF02747"/>
    </source>
</evidence>
<evidence type="ECO:0000313" key="13">
    <source>
        <dbReference type="Proteomes" id="UP001212997"/>
    </source>
</evidence>
<organism evidence="12 13">
    <name type="scientific">Meripilus lineatus</name>
    <dbReference type="NCBI Taxonomy" id="2056292"/>
    <lineage>
        <taxon>Eukaryota</taxon>
        <taxon>Fungi</taxon>
        <taxon>Dikarya</taxon>
        <taxon>Basidiomycota</taxon>
        <taxon>Agaricomycotina</taxon>
        <taxon>Agaricomycetes</taxon>
        <taxon>Polyporales</taxon>
        <taxon>Meripilaceae</taxon>
        <taxon>Meripilus</taxon>
    </lineage>
</organism>
<dbReference type="GO" id="GO:0043626">
    <property type="term" value="C:PCNA complex"/>
    <property type="evidence" value="ECO:0007669"/>
    <property type="project" value="TreeGrafter"/>
</dbReference>
<feature type="domain" description="Proliferating cell nuclear antigen PCNA C-terminal" evidence="11">
    <location>
        <begin position="307"/>
        <end position="375"/>
    </location>
</feature>
<feature type="region of interest" description="Disordered" evidence="9">
    <location>
        <begin position="189"/>
        <end position="315"/>
    </location>
</feature>
<comment type="similarity">
    <text evidence="2 8">Belongs to the PCNA family.</text>
</comment>
<dbReference type="InterPro" id="IPR000730">
    <property type="entry name" value="Pr_cel_nuc_antig"/>
</dbReference>
<dbReference type="PROSITE" id="PS01251">
    <property type="entry name" value="PCNA_1"/>
    <property type="match status" value="1"/>
</dbReference>
<dbReference type="CDD" id="cd00577">
    <property type="entry name" value="PCNA"/>
    <property type="match status" value="1"/>
</dbReference>
<dbReference type="GO" id="GO:0030337">
    <property type="term" value="F:DNA polymerase processivity factor activity"/>
    <property type="evidence" value="ECO:0007669"/>
    <property type="project" value="InterPro"/>
</dbReference>
<evidence type="ECO:0000256" key="2">
    <source>
        <dbReference type="ARBA" id="ARBA00010462"/>
    </source>
</evidence>
<protein>
    <recommendedName>
        <fullName evidence="7">DNA sliding clamp PCNA</fullName>
    </recommendedName>
</protein>
<dbReference type="PRINTS" id="PR00339">
    <property type="entry name" value="PCNACYCLIN"/>
</dbReference>
<evidence type="ECO:0000256" key="8">
    <source>
        <dbReference type="RuleBase" id="RU003671"/>
    </source>
</evidence>
<comment type="subcellular location">
    <subcellularLocation>
        <location evidence="1 7">Nucleus</location>
    </subcellularLocation>
</comment>
<dbReference type="InterPro" id="IPR022648">
    <property type="entry name" value="Pr_cel_nuc_antig_N"/>
</dbReference>
<dbReference type="GO" id="GO:0006275">
    <property type="term" value="P:regulation of DNA replication"/>
    <property type="evidence" value="ECO:0007669"/>
    <property type="project" value="InterPro"/>
</dbReference>
<comment type="function">
    <text evidence="7">This protein is an auxiliary protein of DNA polymerase delta and is involved in the control of eukaryotic DNA replication by increasing the polymerase's processivity during elongation of the leading strand.</text>
</comment>